<keyword evidence="1" id="KW-0430">Lectin</keyword>
<evidence type="ECO:0000259" key="5">
    <source>
        <dbReference type="PROSITE" id="PS50041"/>
    </source>
</evidence>
<dbReference type="InterPro" id="IPR051663">
    <property type="entry name" value="CLec_Tetranectin-domain"/>
</dbReference>
<dbReference type="PANTHER" id="PTHR22799">
    <property type="entry name" value="TETRANECTIN-RELATED"/>
    <property type="match status" value="1"/>
</dbReference>
<reference evidence="6" key="3">
    <citation type="submission" date="2025-09" db="UniProtKB">
        <authorList>
            <consortium name="Ensembl"/>
        </authorList>
    </citation>
    <scope>IDENTIFICATION</scope>
</reference>
<evidence type="ECO:0000313" key="6">
    <source>
        <dbReference type="Ensembl" id="ENSECRP00000005260.1"/>
    </source>
</evidence>
<accession>A0A8C4RNL5</accession>
<dbReference type="GO" id="GO:0030246">
    <property type="term" value="F:carbohydrate binding"/>
    <property type="evidence" value="ECO:0007669"/>
    <property type="project" value="UniProtKB-KW"/>
</dbReference>
<dbReference type="GO" id="GO:0005581">
    <property type="term" value="C:collagen trimer"/>
    <property type="evidence" value="ECO:0007669"/>
    <property type="project" value="UniProtKB-KW"/>
</dbReference>
<dbReference type="InterPro" id="IPR001304">
    <property type="entry name" value="C-type_lectin-like"/>
</dbReference>
<dbReference type="GO" id="GO:0001503">
    <property type="term" value="P:ossification"/>
    <property type="evidence" value="ECO:0007669"/>
    <property type="project" value="TreeGrafter"/>
</dbReference>
<dbReference type="Gene3D" id="3.10.100.10">
    <property type="entry name" value="Mannose-Binding Protein A, subunit A"/>
    <property type="match status" value="1"/>
</dbReference>
<dbReference type="PANTHER" id="PTHR22799:SF6">
    <property type="entry name" value="C-TYPE LECTIN DOMAIN FAMILY 4 MEMBER M-LIKE"/>
    <property type="match status" value="1"/>
</dbReference>
<dbReference type="SMART" id="SM00034">
    <property type="entry name" value="CLECT"/>
    <property type="match status" value="1"/>
</dbReference>
<feature type="domain" description="C-type lectin" evidence="5">
    <location>
        <begin position="124"/>
        <end position="236"/>
    </location>
</feature>
<evidence type="ECO:0000313" key="7">
    <source>
        <dbReference type="Proteomes" id="UP000694620"/>
    </source>
</evidence>
<dbReference type="Pfam" id="PF00059">
    <property type="entry name" value="Lectin_C"/>
    <property type="match status" value="1"/>
</dbReference>
<evidence type="ECO:0000256" key="1">
    <source>
        <dbReference type="ARBA" id="ARBA00022734"/>
    </source>
</evidence>
<dbReference type="InterPro" id="IPR008160">
    <property type="entry name" value="Collagen"/>
</dbReference>
<organism evidence="6 7">
    <name type="scientific">Erpetoichthys calabaricus</name>
    <name type="common">Rope fish</name>
    <name type="synonym">Calamoichthys calabaricus</name>
    <dbReference type="NCBI Taxonomy" id="27687"/>
    <lineage>
        <taxon>Eukaryota</taxon>
        <taxon>Metazoa</taxon>
        <taxon>Chordata</taxon>
        <taxon>Craniata</taxon>
        <taxon>Vertebrata</taxon>
        <taxon>Euteleostomi</taxon>
        <taxon>Actinopterygii</taxon>
        <taxon>Polypteriformes</taxon>
        <taxon>Polypteridae</taxon>
        <taxon>Erpetoichthys</taxon>
    </lineage>
</organism>
<keyword evidence="7" id="KW-1185">Reference proteome</keyword>
<dbReference type="Ensembl" id="ENSECRT00000005355.1">
    <property type="protein sequence ID" value="ENSECRP00000005260.1"/>
    <property type="gene ID" value="ENSECRG00000003559.1"/>
</dbReference>
<proteinExistence type="predicted"/>
<keyword evidence="4" id="KW-0732">Signal</keyword>
<dbReference type="SUPFAM" id="SSF56436">
    <property type="entry name" value="C-type lectin-like"/>
    <property type="match status" value="1"/>
</dbReference>
<keyword evidence="3" id="KW-0176">Collagen</keyword>
<dbReference type="GO" id="GO:0005615">
    <property type="term" value="C:extracellular space"/>
    <property type="evidence" value="ECO:0007669"/>
    <property type="project" value="TreeGrafter"/>
</dbReference>
<reference evidence="6" key="2">
    <citation type="submission" date="2025-08" db="UniProtKB">
        <authorList>
            <consortium name="Ensembl"/>
        </authorList>
    </citation>
    <scope>IDENTIFICATION</scope>
</reference>
<dbReference type="AlphaFoldDB" id="A0A8C4RNL5"/>
<feature type="chain" id="PRO_5034186038" evidence="4">
    <location>
        <begin position="23"/>
        <end position="238"/>
    </location>
</feature>
<dbReference type="GeneTree" id="ENSGT00940000154368"/>
<dbReference type="PROSITE" id="PS50041">
    <property type="entry name" value="C_TYPE_LECTIN_2"/>
    <property type="match status" value="1"/>
</dbReference>
<reference evidence="6" key="1">
    <citation type="submission" date="2021-06" db="EMBL/GenBank/DDBJ databases">
        <authorList>
            <consortium name="Wellcome Sanger Institute Data Sharing"/>
        </authorList>
    </citation>
    <scope>NUCLEOTIDE SEQUENCE [LARGE SCALE GENOMIC DNA]</scope>
</reference>
<evidence type="ECO:0000256" key="2">
    <source>
        <dbReference type="ARBA" id="ARBA00022837"/>
    </source>
</evidence>
<dbReference type="Gene3D" id="1.20.5.320">
    <property type="entry name" value="6-Phosphogluconate Dehydrogenase, domain 3"/>
    <property type="match status" value="1"/>
</dbReference>
<evidence type="ECO:0000256" key="3">
    <source>
        <dbReference type="ARBA" id="ARBA00023119"/>
    </source>
</evidence>
<dbReference type="Proteomes" id="UP000694620">
    <property type="component" value="Chromosome 3"/>
</dbReference>
<feature type="signal peptide" evidence="4">
    <location>
        <begin position="1"/>
        <end position="22"/>
    </location>
</feature>
<protein>
    <submittedName>
        <fullName evidence="6">Mannose-binding protein C-like</fullName>
    </submittedName>
</protein>
<evidence type="ECO:0000256" key="4">
    <source>
        <dbReference type="SAM" id="SignalP"/>
    </source>
</evidence>
<sequence length="238" mass="25793">MKLHSLILTSAILITAIWSCLAEEPTKTTFCIDTPGMNLREGRPGPPGLKGDKGDTGRIGVQGPPGIIGLPGPPGTNGDTGPPGFPGQAADMRRITKLEAEIQALKTTISNLEKRMQFIYWSNHGQKRFGTKNDQLTFDDGVKLCKEASGEIAMPANAGENEALMKLVKSSEAYLGLNDRVKEGRFEDVSGNPVTFTNWKSGEPNNYNGNEDCSIITSDGIWNDVPCSRSYTIICQFQ</sequence>
<keyword evidence="2" id="KW-0106">Calcium</keyword>
<dbReference type="InterPro" id="IPR016187">
    <property type="entry name" value="CTDL_fold"/>
</dbReference>
<dbReference type="Pfam" id="PF01391">
    <property type="entry name" value="Collagen"/>
    <property type="match status" value="1"/>
</dbReference>
<name>A0A8C4RNL5_ERPCA</name>
<dbReference type="InterPro" id="IPR016186">
    <property type="entry name" value="C-type_lectin-like/link_sf"/>
</dbReference>